<comment type="caution">
    <text evidence="5">The sequence shown here is derived from an EMBL/GenBank/DDBJ whole genome shotgun (WGS) entry which is preliminary data.</text>
</comment>
<evidence type="ECO:0000259" key="4">
    <source>
        <dbReference type="PROSITE" id="PS50977"/>
    </source>
</evidence>
<dbReference type="GO" id="GO:0003700">
    <property type="term" value="F:DNA-binding transcription factor activity"/>
    <property type="evidence" value="ECO:0007669"/>
    <property type="project" value="TreeGrafter"/>
</dbReference>
<evidence type="ECO:0000313" key="5">
    <source>
        <dbReference type="EMBL" id="EGD54110.1"/>
    </source>
</evidence>
<dbReference type="InterPro" id="IPR001647">
    <property type="entry name" value="HTH_TetR"/>
</dbReference>
<keyword evidence="1 2" id="KW-0238">DNA-binding</keyword>
<dbReference type="SUPFAM" id="SSF48498">
    <property type="entry name" value="Tetracyclin repressor-like, C-terminal domain"/>
    <property type="match status" value="1"/>
</dbReference>
<dbReference type="Proteomes" id="UP000035065">
    <property type="component" value="Unassembled WGS sequence"/>
</dbReference>
<protein>
    <submittedName>
        <fullName evidence="5">TetR family transcriptional regulator</fullName>
    </submittedName>
</protein>
<dbReference type="RefSeq" id="WP_009680266.1">
    <property type="nucleotide sequence ID" value="NZ_AEUD01000014.1"/>
</dbReference>
<feature type="DNA-binding region" description="H-T-H motif" evidence="2">
    <location>
        <begin position="60"/>
        <end position="79"/>
    </location>
</feature>
<evidence type="ECO:0000256" key="2">
    <source>
        <dbReference type="PROSITE-ProRule" id="PRU00335"/>
    </source>
</evidence>
<name>F1YMI5_9ACTN</name>
<evidence type="ECO:0000256" key="1">
    <source>
        <dbReference type="ARBA" id="ARBA00023125"/>
    </source>
</evidence>
<dbReference type="InterPro" id="IPR050109">
    <property type="entry name" value="HTH-type_TetR-like_transc_reg"/>
</dbReference>
<dbReference type="eggNOG" id="COG1309">
    <property type="taxonomic scope" value="Bacteria"/>
</dbReference>
<reference evidence="5 6" key="1">
    <citation type="journal article" date="2011" name="J. Bacteriol.">
        <title>Draft Genome Sequence of Gordonia neofelifaecis NRRL B-59395, a Cholesterol-Degrading Actinomycete.</title>
        <authorList>
            <person name="Ge F."/>
            <person name="Li W."/>
            <person name="Chen G."/>
            <person name="Liu Y."/>
            <person name="Zhang G."/>
            <person name="Yong B."/>
            <person name="Wang Q."/>
            <person name="Wang N."/>
            <person name="Huang Z."/>
            <person name="Li W."/>
            <person name="Wang J."/>
            <person name="Wu C."/>
            <person name="Xie Q."/>
            <person name="Liu G."/>
        </authorList>
    </citation>
    <scope>NUCLEOTIDE SEQUENCE [LARGE SCALE GENOMIC DNA]</scope>
    <source>
        <strain evidence="5 6">NRRL B-59395</strain>
    </source>
</reference>
<dbReference type="PROSITE" id="PS50977">
    <property type="entry name" value="HTH_TETR_2"/>
    <property type="match status" value="1"/>
</dbReference>
<dbReference type="PANTHER" id="PTHR30055">
    <property type="entry name" value="HTH-TYPE TRANSCRIPTIONAL REGULATOR RUTR"/>
    <property type="match status" value="1"/>
</dbReference>
<dbReference type="AlphaFoldDB" id="F1YMI5"/>
<proteinExistence type="predicted"/>
<dbReference type="Gene3D" id="1.10.357.10">
    <property type="entry name" value="Tetracycline Repressor, domain 2"/>
    <property type="match status" value="1"/>
</dbReference>
<accession>F1YMI5</accession>
<feature type="compositionally biased region" description="Gly residues" evidence="3">
    <location>
        <begin position="12"/>
        <end position="22"/>
    </location>
</feature>
<evidence type="ECO:0000256" key="3">
    <source>
        <dbReference type="SAM" id="MobiDB-lite"/>
    </source>
</evidence>
<dbReference type="Pfam" id="PF00440">
    <property type="entry name" value="TetR_N"/>
    <property type="match status" value="1"/>
</dbReference>
<dbReference type="GO" id="GO:0000976">
    <property type="term" value="F:transcription cis-regulatory region binding"/>
    <property type="evidence" value="ECO:0007669"/>
    <property type="project" value="TreeGrafter"/>
</dbReference>
<keyword evidence="6" id="KW-1185">Reference proteome</keyword>
<dbReference type="InterPro" id="IPR036271">
    <property type="entry name" value="Tet_transcr_reg_TetR-rel_C_sf"/>
</dbReference>
<sequence length="223" mass="23753">MPSPSLSAAGTGTAGTGAGAGGSKRSYAGRTVAERRAERRERFRTAGLELFGTLGFSSVTVTALCAEAGLSRRQFYEEYSGREELLTEIYDEIQNRARTTVVEAVLALDSPTPREAARAAVDAYIEAIATDPRAIRCSFIEVGGVSAAVEAHRLAGRVTWAKFIADTISLVPGTTGRDVDYAATAFIGALTSVVHRWGTSDPRPDRSEIADLLSDILIRIAID</sequence>
<feature type="region of interest" description="Disordered" evidence="3">
    <location>
        <begin position="1"/>
        <end position="36"/>
    </location>
</feature>
<dbReference type="EMBL" id="AEUD01000014">
    <property type="protein sequence ID" value="EGD54110.1"/>
    <property type="molecule type" value="Genomic_DNA"/>
</dbReference>
<dbReference type="Gene3D" id="1.10.10.60">
    <property type="entry name" value="Homeodomain-like"/>
    <property type="match status" value="1"/>
</dbReference>
<feature type="domain" description="HTH tetR-type" evidence="4">
    <location>
        <begin position="37"/>
        <end position="97"/>
    </location>
</feature>
<organism evidence="5 6">
    <name type="scientific">Gordonia neofelifaecis NRRL B-59395</name>
    <dbReference type="NCBI Taxonomy" id="644548"/>
    <lineage>
        <taxon>Bacteria</taxon>
        <taxon>Bacillati</taxon>
        <taxon>Actinomycetota</taxon>
        <taxon>Actinomycetes</taxon>
        <taxon>Mycobacteriales</taxon>
        <taxon>Gordoniaceae</taxon>
        <taxon>Gordonia</taxon>
    </lineage>
</organism>
<dbReference type="SUPFAM" id="SSF46689">
    <property type="entry name" value="Homeodomain-like"/>
    <property type="match status" value="1"/>
</dbReference>
<gene>
    <name evidence="5" type="ORF">SCNU_15349</name>
</gene>
<dbReference type="InterPro" id="IPR009057">
    <property type="entry name" value="Homeodomain-like_sf"/>
</dbReference>
<dbReference type="PANTHER" id="PTHR30055:SF226">
    <property type="entry name" value="HTH-TYPE TRANSCRIPTIONAL REGULATOR PKSA"/>
    <property type="match status" value="1"/>
</dbReference>
<dbReference type="STRING" id="644548.SCNU_15349"/>
<evidence type="ECO:0000313" key="6">
    <source>
        <dbReference type="Proteomes" id="UP000035065"/>
    </source>
</evidence>